<feature type="compositionally biased region" description="Polar residues" evidence="1">
    <location>
        <begin position="1"/>
        <end position="11"/>
    </location>
</feature>
<comment type="caution">
    <text evidence="2">The sequence shown here is derived from an EMBL/GenBank/DDBJ whole genome shotgun (WGS) entry which is preliminary data.</text>
</comment>
<evidence type="ECO:0000313" key="2">
    <source>
        <dbReference type="EMBL" id="EJT50594.1"/>
    </source>
</evidence>
<accession>J6F0Z2</accession>
<feature type="region of interest" description="Disordered" evidence="1">
    <location>
        <begin position="1"/>
        <end position="22"/>
    </location>
</feature>
<dbReference type="RefSeq" id="XP_014181918.1">
    <property type="nucleotide sequence ID" value="XM_014326443.1"/>
</dbReference>
<dbReference type="VEuPathDB" id="FungiDB:A1Q1_08296"/>
<dbReference type="Proteomes" id="UP000002748">
    <property type="component" value="Unassembled WGS sequence"/>
</dbReference>
<dbReference type="HOGENOM" id="CLU_1200541_0_0_1"/>
<evidence type="ECO:0000256" key="1">
    <source>
        <dbReference type="SAM" id="MobiDB-lite"/>
    </source>
</evidence>
<protein>
    <submittedName>
        <fullName evidence="2">Uncharacterized protein</fullName>
    </submittedName>
</protein>
<name>J6F0Z2_TRIAS</name>
<proteinExistence type="predicted"/>
<dbReference type="KEGG" id="tasa:A1Q1_08296"/>
<dbReference type="GeneID" id="25991808"/>
<sequence length="231" mass="25670">MPSGSPVSVSNPLKRARVDDGELGQVPSALTQTELHAQIRKLSRDELEGILLDLAPTTESVASAVKTLVEKKEAAERARVHDFDHYSKSAWYAINKKHDRKSGSKQYEAGYEVAHDIEDMFKTMSTQTHAHSPLATKRSALETMRKILKSICLHNSEVGRVVMNNIYGQMDCMIAVARCFNAEDVRQVAAEGLLDRIEELEQLAKQYCVFEELNEVLDIVSARLGVALTSA</sequence>
<dbReference type="AlphaFoldDB" id="J6F0Z2"/>
<dbReference type="OrthoDB" id="2564309at2759"/>
<gene>
    <name evidence="2" type="ORF">A1Q1_08296</name>
</gene>
<evidence type="ECO:0000313" key="3">
    <source>
        <dbReference type="Proteomes" id="UP000002748"/>
    </source>
</evidence>
<reference evidence="2 3" key="1">
    <citation type="journal article" date="2012" name="Eukaryot. Cell">
        <title>Draft genome sequence of CBS 2479, the standard type strain of Trichosporon asahii.</title>
        <authorList>
            <person name="Yang R.Y."/>
            <person name="Li H.T."/>
            <person name="Zhu H."/>
            <person name="Zhou G.P."/>
            <person name="Wang M."/>
            <person name="Wang L."/>
        </authorList>
    </citation>
    <scope>NUCLEOTIDE SEQUENCE [LARGE SCALE GENOMIC DNA]</scope>
    <source>
        <strain evidence="3">ATCC 90039 / CBS 2479 / JCM 2466 / KCTC 7840 / NCYC 2677 / UAMH 7654</strain>
    </source>
</reference>
<dbReference type="EMBL" id="ALBS01000097">
    <property type="protein sequence ID" value="EJT50594.1"/>
    <property type="molecule type" value="Genomic_DNA"/>
</dbReference>
<organism evidence="2 3">
    <name type="scientific">Trichosporon asahii var. asahii (strain ATCC 90039 / CBS 2479 / JCM 2466 / KCTC 7840 / NBRC 103889/ NCYC 2677 / UAMH 7654)</name>
    <name type="common">Yeast</name>
    <dbReference type="NCBI Taxonomy" id="1186058"/>
    <lineage>
        <taxon>Eukaryota</taxon>
        <taxon>Fungi</taxon>
        <taxon>Dikarya</taxon>
        <taxon>Basidiomycota</taxon>
        <taxon>Agaricomycotina</taxon>
        <taxon>Tremellomycetes</taxon>
        <taxon>Trichosporonales</taxon>
        <taxon>Trichosporonaceae</taxon>
        <taxon>Trichosporon</taxon>
    </lineage>
</organism>